<dbReference type="PROSITE" id="PS50158">
    <property type="entry name" value="ZF_CCHC"/>
    <property type="match status" value="1"/>
</dbReference>
<keyword evidence="5" id="KW-1185">Reference proteome</keyword>
<evidence type="ECO:0000313" key="4">
    <source>
        <dbReference type="EMBL" id="KAG6593423.1"/>
    </source>
</evidence>
<feature type="domain" description="CCHC-type" evidence="3">
    <location>
        <begin position="89"/>
        <end position="104"/>
    </location>
</feature>
<dbReference type="AlphaFoldDB" id="A0AAV6N8Z9"/>
<feature type="compositionally biased region" description="Basic and acidic residues" evidence="2">
    <location>
        <begin position="128"/>
        <end position="145"/>
    </location>
</feature>
<sequence>AGHTGLVSPLCSYVISDWVARRIVRKPLVLASPSHAIDVVKKGHFARECTSSAKVDKKQGLLSRECTISAKGGKKNREDASGAASPNPCYRCGEDGHFSRGVPKFHQDVVEKGIFCPRVHKFHQGGKRNRELSNHKSRSKTEETYHMGSKSAPHNLAKAHSKKKKINYDEKYTNPA</sequence>
<proteinExistence type="predicted"/>
<keyword evidence="1" id="KW-0479">Metal-binding</keyword>
<dbReference type="PANTHER" id="PTHR46978:SF1">
    <property type="entry name" value="ZINC KNUCKLE (CCHC-TYPE) FAMILY PROTEIN"/>
    <property type="match status" value="1"/>
</dbReference>
<evidence type="ECO:0000256" key="1">
    <source>
        <dbReference type="PROSITE-ProRule" id="PRU00047"/>
    </source>
</evidence>
<name>A0AAV6N8Z9_9ROSI</name>
<evidence type="ECO:0000256" key="2">
    <source>
        <dbReference type="SAM" id="MobiDB-lite"/>
    </source>
</evidence>
<dbReference type="GO" id="GO:0003676">
    <property type="term" value="F:nucleic acid binding"/>
    <property type="evidence" value="ECO:0007669"/>
    <property type="project" value="InterPro"/>
</dbReference>
<dbReference type="InterPro" id="IPR001878">
    <property type="entry name" value="Znf_CCHC"/>
</dbReference>
<accession>A0AAV6N8Z9</accession>
<protein>
    <recommendedName>
        <fullName evidence="3">CCHC-type domain-containing protein</fullName>
    </recommendedName>
</protein>
<dbReference type="Pfam" id="PF00098">
    <property type="entry name" value="zf-CCHC"/>
    <property type="match status" value="1"/>
</dbReference>
<organism evidence="4 5">
    <name type="scientific">Cucurbita argyrosperma subsp. sororia</name>
    <dbReference type="NCBI Taxonomy" id="37648"/>
    <lineage>
        <taxon>Eukaryota</taxon>
        <taxon>Viridiplantae</taxon>
        <taxon>Streptophyta</taxon>
        <taxon>Embryophyta</taxon>
        <taxon>Tracheophyta</taxon>
        <taxon>Spermatophyta</taxon>
        <taxon>Magnoliopsida</taxon>
        <taxon>eudicotyledons</taxon>
        <taxon>Gunneridae</taxon>
        <taxon>Pentapetalae</taxon>
        <taxon>rosids</taxon>
        <taxon>fabids</taxon>
        <taxon>Cucurbitales</taxon>
        <taxon>Cucurbitaceae</taxon>
        <taxon>Cucurbiteae</taxon>
        <taxon>Cucurbita</taxon>
    </lineage>
</organism>
<feature type="non-terminal residue" evidence="4">
    <location>
        <position position="1"/>
    </location>
</feature>
<gene>
    <name evidence="4" type="ORF">SDJN03_12899</name>
</gene>
<comment type="caution">
    <text evidence="4">The sequence shown here is derived from an EMBL/GenBank/DDBJ whole genome shotgun (WGS) entry which is preliminary data.</text>
</comment>
<keyword evidence="1" id="KW-0863">Zinc-finger</keyword>
<evidence type="ECO:0000259" key="3">
    <source>
        <dbReference type="PROSITE" id="PS50158"/>
    </source>
</evidence>
<reference evidence="4 5" key="1">
    <citation type="journal article" date="2021" name="Hortic Res">
        <title>The domestication of Cucurbita argyrosperma as revealed by the genome of its wild relative.</title>
        <authorList>
            <person name="Barrera-Redondo J."/>
            <person name="Sanchez-de la Vega G."/>
            <person name="Aguirre-Liguori J.A."/>
            <person name="Castellanos-Morales G."/>
            <person name="Gutierrez-Guerrero Y.T."/>
            <person name="Aguirre-Dugua X."/>
            <person name="Aguirre-Planter E."/>
            <person name="Tenaillon M.I."/>
            <person name="Lira-Saade R."/>
            <person name="Eguiarte L.E."/>
        </authorList>
    </citation>
    <scope>NUCLEOTIDE SEQUENCE [LARGE SCALE GENOMIC DNA]</scope>
    <source>
        <strain evidence="4">JBR-2021</strain>
    </source>
</reference>
<dbReference type="PANTHER" id="PTHR46978">
    <property type="entry name" value="ZINC KNUCKLE (CCHC-TYPE) FAMILY PROTEIN"/>
    <property type="match status" value="1"/>
</dbReference>
<dbReference type="Proteomes" id="UP000685013">
    <property type="component" value="Chromosome 8"/>
</dbReference>
<keyword evidence="1" id="KW-0862">Zinc</keyword>
<evidence type="ECO:0000313" key="5">
    <source>
        <dbReference type="Proteomes" id="UP000685013"/>
    </source>
</evidence>
<dbReference type="GO" id="GO:0008270">
    <property type="term" value="F:zinc ion binding"/>
    <property type="evidence" value="ECO:0007669"/>
    <property type="project" value="UniProtKB-KW"/>
</dbReference>
<dbReference type="EMBL" id="JAGKQH010000008">
    <property type="protein sequence ID" value="KAG6593423.1"/>
    <property type="molecule type" value="Genomic_DNA"/>
</dbReference>
<feature type="region of interest" description="Disordered" evidence="2">
    <location>
        <begin position="125"/>
        <end position="176"/>
    </location>
</feature>
<feature type="compositionally biased region" description="Basic and acidic residues" evidence="2">
    <location>
        <begin position="166"/>
        <end position="176"/>
    </location>
</feature>